<evidence type="ECO:0000259" key="1">
    <source>
        <dbReference type="PROSITE" id="PS50234"/>
    </source>
</evidence>
<dbReference type="InterPro" id="IPR002035">
    <property type="entry name" value="VWF_A"/>
</dbReference>
<proteinExistence type="predicted"/>
<keyword evidence="3" id="KW-1185">Reference proteome</keyword>
<evidence type="ECO:0000313" key="2">
    <source>
        <dbReference type="EMBL" id="CAH3148675.1"/>
    </source>
</evidence>
<dbReference type="PROSITE" id="PS50234">
    <property type="entry name" value="VWFA"/>
    <property type="match status" value="2"/>
</dbReference>
<dbReference type="PRINTS" id="PR00453">
    <property type="entry name" value="VWFADOMAIN"/>
</dbReference>
<dbReference type="Pfam" id="PF00092">
    <property type="entry name" value="VWA"/>
    <property type="match status" value="2"/>
</dbReference>
<reference evidence="2 3" key="1">
    <citation type="submission" date="2022-05" db="EMBL/GenBank/DDBJ databases">
        <authorList>
            <consortium name="Genoscope - CEA"/>
            <person name="William W."/>
        </authorList>
    </citation>
    <scope>NUCLEOTIDE SEQUENCE [LARGE SCALE GENOMIC DNA]</scope>
</reference>
<sequence length="312" mass="34393">MGNSDFAKQKTFVKLMKKSFATNWRFAVVTYGERASVETNLTQNVNISEFEKAVDRIEKDEDGKTGVQLGMAMDLATTEIFSKTRPGITKLAVVLTDGTPMAGLDSSEVKRTLRDSRKADVRVVTLGTGKSVDPKEWRSVLQRNQDLIQLQDSHDLMFKIRDNAAAICTAAELLEKPTCVHAVDIAFLMDSSDNIDAENFQKQKSLVISIARSFGISPNTSRAAVVLYSDKASVRFRFGDSMSTKLFENTVRDLPHIRGESRMDKAFEVAANDIFPSGRVGIPKIAFVVANGQQASDANLLDVASKTLTKEE</sequence>
<dbReference type="Proteomes" id="UP001159427">
    <property type="component" value="Unassembled WGS sequence"/>
</dbReference>
<dbReference type="PANTHER" id="PTHR24020:SF20">
    <property type="entry name" value="PH DOMAIN-CONTAINING PROTEIN"/>
    <property type="match status" value="1"/>
</dbReference>
<dbReference type="EMBL" id="CALNXI010000956">
    <property type="protein sequence ID" value="CAH3148675.1"/>
    <property type="molecule type" value="Genomic_DNA"/>
</dbReference>
<gene>
    <name evidence="2" type="ORF">PEVE_00044667</name>
</gene>
<feature type="domain" description="VWFA" evidence="1">
    <location>
        <begin position="184"/>
        <end position="312"/>
    </location>
</feature>
<dbReference type="SMART" id="SM00327">
    <property type="entry name" value="VWA"/>
    <property type="match status" value="2"/>
</dbReference>
<accession>A0ABN8PQJ1</accession>
<dbReference type="SUPFAM" id="SSF53300">
    <property type="entry name" value="vWA-like"/>
    <property type="match status" value="2"/>
</dbReference>
<organism evidence="2 3">
    <name type="scientific">Porites evermanni</name>
    <dbReference type="NCBI Taxonomy" id="104178"/>
    <lineage>
        <taxon>Eukaryota</taxon>
        <taxon>Metazoa</taxon>
        <taxon>Cnidaria</taxon>
        <taxon>Anthozoa</taxon>
        <taxon>Hexacorallia</taxon>
        <taxon>Scleractinia</taxon>
        <taxon>Fungiina</taxon>
        <taxon>Poritidae</taxon>
        <taxon>Porites</taxon>
    </lineage>
</organism>
<comment type="caution">
    <text evidence="2">The sequence shown here is derived from an EMBL/GenBank/DDBJ whole genome shotgun (WGS) entry which is preliminary data.</text>
</comment>
<protein>
    <recommendedName>
        <fullName evidence="1">VWFA domain-containing protein</fullName>
    </recommendedName>
</protein>
<feature type="domain" description="VWFA" evidence="1">
    <location>
        <begin position="1"/>
        <end position="177"/>
    </location>
</feature>
<dbReference type="InterPro" id="IPR036465">
    <property type="entry name" value="vWFA_dom_sf"/>
</dbReference>
<name>A0ABN8PQJ1_9CNID</name>
<dbReference type="PANTHER" id="PTHR24020">
    <property type="entry name" value="COLLAGEN ALPHA"/>
    <property type="match status" value="1"/>
</dbReference>
<dbReference type="InterPro" id="IPR050525">
    <property type="entry name" value="ECM_Assembly_Org"/>
</dbReference>
<dbReference type="Gene3D" id="3.40.50.410">
    <property type="entry name" value="von Willebrand factor, type A domain"/>
    <property type="match status" value="2"/>
</dbReference>
<dbReference type="CDD" id="cd01450">
    <property type="entry name" value="vWFA_subfamily_ECM"/>
    <property type="match status" value="2"/>
</dbReference>
<evidence type="ECO:0000313" key="3">
    <source>
        <dbReference type="Proteomes" id="UP001159427"/>
    </source>
</evidence>